<evidence type="ECO:0000256" key="1">
    <source>
        <dbReference type="SAM" id="MobiDB-lite"/>
    </source>
</evidence>
<dbReference type="AlphaFoldDB" id="A0A2U2HNN2"/>
<organism evidence="4 5">
    <name type="scientific">Massilia glaciei</name>
    <dbReference type="NCBI Taxonomy" id="1524097"/>
    <lineage>
        <taxon>Bacteria</taxon>
        <taxon>Pseudomonadati</taxon>
        <taxon>Pseudomonadota</taxon>
        <taxon>Betaproteobacteria</taxon>
        <taxon>Burkholderiales</taxon>
        <taxon>Oxalobacteraceae</taxon>
        <taxon>Telluria group</taxon>
        <taxon>Massilia</taxon>
    </lineage>
</organism>
<dbReference type="SUPFAM" id="SSF69255">
    <property type="entry name" value="gp5 N-terminal domain-like"/>
    <property type="match status" value="1"/>
</dbReference>
<feature type="non-terminal residue" evidence="4">
    <location>
        <position position="1"/>
    </location>
</feature>
<dbReference type="Pfam" id="PF10106">
    <property type="entry name" value="DUF2345"/>
    <property type="match status" value="1"/>
</dbReference>
<dbReference type="OrthoDB" id="1907165at2"/>
<feature type="domain" description="Putative type VI secretion system Rhs element associated Vgr" evidence="3">
    <location>
        <begin position="59"/>
        <end position="165"/>
    </location>
</feature>
<feature type="domain" description="DUF2345" evidence="2">
    <location>
        <begin position="197"/>
        <end position="343"/>
    </location>
</feature>
<dbReference type="EMBL" id="PXWF02000114">
    <property type="protein sequence ID" value="PWF49089.1"/>
    <property type="molecule type" value="Genomic_DNA"/>
</dbReference>
<dbReference type="Proteomes" id="UP000241421">
    <property type="component" value="Unassembled WGS sequence"/>
</dbReference>
<evidence type="ECO:0000313" key="5">
    <source>
        <dbReference type="Proteomes" id="UP000241421"/>
    </source>
</evidence>
<evidence type="ECO:0000313" key="4">
    <source>
        <dbReference type="EMBL" id="PWF49089.1"/>
    </source>
</evidence>
<dbReference type="Pfam" id="PF13296">
    <property type="entry name" value="T6SS_Vgr"/>
    <property type="match status" value="1"/>
</dbReference>
<name>A0A2U2HNN2_9BURK</name>
<dbReference type="Gene3D" id="2.40.50.230">
    <property type="entry name" value="Gp5 N-terminal domain"/>
    <property type="match status" value="1"/>
</dbReference>
<comment type="caution">
    <text evidence="4">The sequence shown here is derived from an EMBL/GenBank/DDBJ whole genome shotgun (WGS) entry which is preliminary data.</text>
</comment>
<reference evidence="4 5" key="1">
    <citation type="submission" date="2018-04" db="EMBL/GenBank/DDBJ databases">
        <title>Massilia violaceinigra sp. nov., a novel purple-pigmented bacterium isolated from Tianshan glacier, Xinjiang, China.</title>
        <authorList>
            <person name="Wang H."/>
        </authorList>
    </citation>
    <scope>NUCLEOTIDE SEQUENCE [LARGE SCALE GENOMIC DNA]</scope>
    <source>
        <strain evidence="4 5">B448-2</strain>
    </source>
</reference>
<gene>
    <name evidence="4" type="ORF">C7C56_008130</name>
</gene>
<dbReference type="InterPro" id="IPR037026">
    <property type="entry name" value="Vgr_OB-fold_dom_sf"/>
</dbReference>
<sequence>GALTLPRVNDELIVIFLGGDPDHPLIIGRVHGGKTPPPTFSRASVLPGDKHLSGIKSKEAKAYRYNQLRMDDTPGQISAQLESEHGHSQLNLGYLTHPRSNGNAEPRGEGAELRSDQAVSIRGGNGVFISADASLRAAGRQLERDGLNGLAEALTGIQKQLAELADAHNAGRTDGEPLAQLAGHLRRWEDGSNTDGDEPAAVGGQPIVAIEAPAGLLLGSQSNVSIGAQTHVDVLSVGNTQISAGRKLMLHAMQSISLFAHKLGVKLIAASGKVEIQAHEENVEITSAKRIVLIASEEIVFQAPKVTVVTQGAQAVYGEGAISHKCTGGYTVNSADVSFASPAGGETPLLRMPKEVPAHEQRVRIVDLNTGEPMAKQRFQATMEDGQVIEGTTDDAGLTQILESSIPFGRFTIKAIFE</sequence>
<protein>
    <submittedName>
        <fullName evidence="4">Type VI secretion system tip protein VgrG</fullName>
    </submittedName>
</protein>
<evidence type="ECO:0000259" key="3">
    <source>
        <dbReference type="Pfam" id="PF13296"/>
    </source>
</evidence>
<accession>A0A2U2HNN2</accession>
<proteinExistence type="predicted"/>
<evidence type="ECO:0000259" key="2">
    <source>
        <dbReference type="Pfam" id="PF10106"/>
    </source>
</evidence>
<dbReference type="InterPro" id="IPR018769">
    <property type="entry name" value="VgrG2_DUF2345"/>
</dbReference>
<dbReference type="SUPFAM" id="SSF69349">
    <property type="entry name" value="Phage fibre proteins"/>
    <property type="match status" value="1"/>
</dbReference>
<dbReference type="RefSeq" id="WP_146204343.1">
    <property type="nucleotide sequence ID" value="NZ_PXWF02000114.1"/>
</dbReference>
<keyword evidence="5" id="KW-1185">Reference proteome</keyword>
<feature type="region of interest" description="Disordered" evidence="1">
    <location>
        <begin position="91"/>
        <end position="110"/>
    </location>
</feature>
<dbReference type="InterPro" id="IPR028244">
    <property type="entry name" value="T6SS_Rhs_Vgr_dom"/>
</dbReference>